<dbReference type="Pfam" id="PF00005">
    <property type="entry name" value="ABC_tran"/>
    <property type="match status" value="1"/>
</dbReference>
<dbReference type="Proteomes" id="UP000500686">
    <property type="component" value="Chromosome"/>
</dbReference>
<dbReference type="InterPro" id="IPR017871">
    <property type="entry name" value="ABC_transporter-like_CS"/>
</dbReference>
<dbReference type="InterPro" id="IPR047641">
    <property type="entry name" value="ABC_transpr_MalK/UgpC-like"/>
</dbReference>
<dbReference type="AlphaFoldDB" id="A0A6M4JC28"/>
<keyword evidence="2" id="KW-1185">Reference proteome</keyword>
<protein>
    <submittedName>
        <fullName evidence="1">ABC transporter ATP-binding protein</fullName>
    </submittedName>
</protein>
<dbReference type="RefSeq" id="WP_171111466.1">
    <property type="nucleotide sequence ID" value="NZ_CP053096.1"/>
</dbReference>
<name>A0A6M4JC28_9MOLU</name>
<dbReference type="KEGG" id="mmir:HLA87_02115"/>
<accession>A0A6M4JC28</accession>
<gene>
    <name evidence="1" type="ORF">HLA87_02115</name>
</gene>
<dbReference type="Gene3D" id="3.40.50.300">
    <property type="entry name" value="P-loop containing nucleotide triphosphate hydrolases"/>
    <property type="match status" value="1"/>
</dbReference>
<dbReference type="GO" id="GO:0005524">
    <property type="term" value="F:ATP binding"/>
    <property type="evidence" value="ECO:0007669"/>
    <property type="project" value="UniProtKB-KW"/>
</dbReference>
<sequence length="405" mass="47594">MNKSLSDKYHLINIKNLKFKYKKNQDFYDLDINELRIKGNQIVSLLGPSGSGKTTLLNLLLGYLKPTEGEIIIQDNPKTHEIAYIMQENSIYENVSVFNNIFLSAKNYQKWVDSVRIEYFDEYFSVNQNDKLFALYLNYVNSTVTPLQKEYVKKWRWFKFVWKLFWDKKVKNKFIILRDIKIKNLFKKELNIVAKKLEIDELLDKNVNELSGGQKQRVAFAKGIIKKTKLVLMDEPFSALDAKIKESTIDWLLKIKKEFNLSIVIVTHDQHDALKISDKIILLDKGVVQQYSTGDKMYENPQNLFVAKFIGSPEINFIETKGDYSYYIRQNKIELNAVRNGKYKITGKKHFGDSILYYVEINPNLVWQIVLKNEDIRINQRVNIKYMNSDVLVFNKNGDRVYGKN</sequence>
<dbReference type="PANTHER" id="PTHR43875:SF1">
    <property type="entry name" value="OSMOPROTECTIVE COMPOUNDS UPTAKE ATP-BINDING PROTEIN GGTA"/>
    <property type="match status" value="1"/>
</dbReference>
<organism evidence="1 2">
    <name type="scientific">Mycoplasma miroungigenitalium</name>
    <dbReference type="NCBI Taxonomy" id="754515"/>
    <lineage>
        <taxon>Bacteria</taxon>
        <taxon>Bacillati</taxon>
        <taxon>Mycoplasmatota</taxon>
        <taxon>Mollicutes</taxon>
        <taxon>Mycoplasmataceae</taxon>
        <taxon>Mycoplasma</taxon>
    </lineage>
</organism>
<dbReference type="SUPFAM" id="SSF52540">
    <property type="entry name" value="P-loop containing nucleoside triphosphate hydrolases"/>
    <property type="match status" value="1"/>
</dbReference>
<dbReference type="GO" id="GO:0055052">
    <property type="term" value="C:ATP-binding cassette (ABC) transporter complex, substrate-binding subunit-containing"/>
    <property type="evidence" value="ECO:0007669"/>
    <property type="project" value="TreeGrafter"/>
</dbReference>
<dbReference type="InterPro" id="IPR027417">
    <property type="entry name" value="P-loop_NTPase"/>
</dbReference>
<dbReference type="Gene3D" id="2.40.50.100">
    <property type="match status" value="1"/>
</dbReference>
<dbReference type="PROSITE" id="PS50893">
    <property type="entry name" value="ABC_TRANSPORTER_2"/>
    <property type="match status" value="1"/>
</dbReference>
<evidence type="ECO:0000313" key="2">
    <source>
        <dbReference type="Proteomes" id="UP000500686"/>
    </source>
</evidence>
<dbReference type="InterPro" id="IPR003439">
    <property type="entry name" value="ABC_transporter-like_ATP-bd"/>
</dbReference>
<keyword evidence="1" id="KW-0547">Nucleotide-binding</keyword>
<dbReference type="SMART" id="SM00382">
    <property type="entry name" value="AAA"/>
    <property type="match status" value="1"/>
</dbReference>
<dbReference type="GO" id="GO:0016887">
    <property type="term" value="F:ATP hydrolysis activity"/>
    <property type="evidence" value="ECO:0007669"/>
    <property type="project" value="InterPro"/>
</dbReference>
<reference evidence="1 2" key="1">
    <citation type="submission" date="2020-05" db="EMBL/GenBank/DDBJ databases">
        <title>Novel Mycoplasma species detected in Mirounga angustirostris (northern elephant seal) from the USA.</title>
        <authorList>
            <person name="Volokhov D.V."/>
        </authorList>
    </citation>
    <scope>NUCLEOTIDE SEQUENCE [LARGE SCALE GENOMIC DNA]</scope>
    <source>
        <strain evidence="1 2">Mirounga ES2806-GEN</strain>
    </source>
</reference>
<evidence type="ECO:0000313" key="1">
    <source>
        <dbReference type="EMBL" id="QJR43576.1"/>
    </source>
</evidence>
<dbReference type="InterPro" id="IPR003593">
    <property type="entry name" value="AAA+_ATPase"/>
</dbReference>
<keyword evidence="1" id="KW-0067">ATP-binding</keyword>
<dbReference type="PANTHER" id="PTHR43875">
    <property type="entry name" value="MALTODEXTRIN IMPORT ATP-BINDING PROTEIN MSMX"/>
    <property type="match status" value="1"/>
</dbReference>
<dbReference type="PROSITE" id="PS00211">
    <property type="entry name" value="ABC_TRANSPORTER_1"/>
    <property type="match status" value="1"/>
</dbReference>
<proteinExistence type="predicted"/>
<dbReference type="EMBL" id="CP053096">
    <property type="protein sequence ID" value="QJR43576.1"/>
    <property type="molecule type" value="Genomic_DNA"/>
</dbReference>